<evidence type="ECO:0000256" key="6">
    <source>
        <dbReference type="ARBA" id="ARBA00040602"/>
    </source>
</evidence>
<dbReference type="PROSITE" id="PS50969">
    <property type="entry name" value="FCP1"/>
    <property type="match status" value="1"/>
</dbReference>
<keyword evidence="5 9" id="KW-0539">Nucleus</keyword>
<reference evidence="13" key="1">
    <citation type="journal article" date="2020" name="Fungal Divers.">
        <title>Resolving the Mortierellaceae phylogeny through synthesis of multi-gene phylogenetics and phylogenomics.</title>
        <authorList>
            <person name="Vandepol N."/>
            <person name="Liber J."/>
            <person name="Desiro A."/>
            <person name="Na H."/>
            <person name="Kennedy M."/>
            <person name="Barry K."/>
            <person name="Grigoriev I.V."/>
            <person name="Miller A.N."/>
            <person name="O'Donnell K."/>
            <person name="Stajich J.E."/>
            <person name="Bonito G."/>
        </authorList>
    </citation>
    <scope>NUCLEOTIDE SEQUENCE</scope>
    <source>
        <strain evidence="13">NRRL 2769</strain>
    </source>
</reference>
<feature type="domain" description="FCP1 homology" evidence="12">
    <location>
        <begin position="118"/>
        <end position="275"/>
    </location>
</feature>
<comment type="function">
    <text evidence="9">This promotes the activity of RNA polymerase II.</text>
</comment>
<gene>
    <name evidence="13" type="primary">FCP1</name>
    <name evidence="13" type="ORF">BGZ80_011429</name>
</gene>
<comment type="caution">
    <text evidence="13">The sequence shown here is derived from an EMBL/GenBank/DDBJ whole genome shotgun (WGS) entry which is preliminary data.</text>
</comment>
<dbReference type="InterPro" id="IPR036420">
    <property type="entry name" value="BRCT_dom_sf"/>
</dbReference>
<comment type="catalytic activity">
    <reaction evidence="7 9">
        <text>O-phospho-L-seryl-[protein] + H2O = L-seryl-[protein] + phosphate</text>
        <dbReference type="Rhea" id="RHEA:20629"/>
        <dbReference type="Rhea" id="RHEA-COMP:9863"/>
        <dbReference type="Rhea" id="RHEA-COMP:11604"/>
        <dbReference type="ChEBI" id="CHEBI:15377"/>
        <dbReference type="ChEBI" id="CHEBI:29999"/>
        <dbReference type="ChEBI" id="CHEBI:43474"/>
        <dbReference type="ChEBI" id="CHEBI:83421"/>
        <dbReference type="EC" id="3.1.3.16"/>
    </reaction>
</comment>
<dbReference type="InterPro" id="IPR011947">
    <property type="entry name" value="FCP1_euk"/>
</dbReference>
<dbReference type="NCBIfam" id="TIGR02250">
    <property type="entry name" value="FCP1_euk"/>
    <property type="match status" value="1"/>
</dbReference>
<feature type="region of interest" description="Disordered" evidence="10">
    <location>
        <begin position="575"/>
        <end position="748"/>
    </location>
</feature>
<evidence type="ECO:0000313" key="13">
    <source>
        <dbReference type="EMBL" id="KAG0012900.1"/>
    </source>
</evidence>
<dbReference type="AlphaFoldDB" id="A0A9P6MUG4"/>
<dbReference type="Gene3D" id="1.10.287.10">
    <property type="entry name" value="S15/NS1, RNA-binding"/>
    <property type="match status" value="1"/>
</dbReference>
<dbReference type="Pfam" id="PF00533">
    <property type="entry name" value="BRCT"/>
    <property type="match status" value="1"/>
</dbReference>
<dbReference type="PROSITE" id="PS50172">
    <property type="entry name" value="BRCT"/>
    <property type="match status" value="1"/>
</dbReference>
<evidence type="ECO:0000259" key="11">
    <source>
        <dbReference type="PROSITE" id="PS50172"/>
    </source>
</evidence>
<keyword evidence="14" id="KW-1185">Reference proteome</keyword>
<evidence type="ECO:0000256" key="7">
    <source>
        <dbReference type="ARBA" id="ARBA00047761"/>
    </source>
</evidence>
<keyword evidence="3 9" id="KW-0378">Hydrolase</keyword>
<dbReference type="SMART" id="SM00577">
    <property type="entry name" value="CPDc"/>
    <property type="match status" value="1"/>
</dbReference>
<evidence type="ECO:0000256" key="3">
    <source>
        <dbReference type="ARBA" id="ARBA00022801"/>
    </source>
</evidence>
<evidence type="ECO:0000256" key="4">
    <source>
        <dbReference type="ARBA" id="ARBA00022912"/>
    </source>
</evidence>
<dbReference type="InterPro" id="IPR023214">
    <property type="entry name" value="HAD_sf"/>
</dbReference>
<feature type="region of interest" description="Disordered" evidence="10">
    <location>
        <begin position="500"/>
        <end position="519"/>
    </location>
</feature>
<organism evidence="13 14">
    <name type="scientific">Entomortierella chlamydospora</name>
    <dbReference type="NCBI Taxonomy" id="101097"/>
    <lineage>
        <taxon>Eukaryota</taxon>
        <taxon>Fungi</taxon>
        <taxon>Fungi incertae sedis</taxon>
        <taxon>Mucoromycota</taxon>
        <taxon>Mortierellomycotina</taxon>
        <taxon>Mortierellomycetes</taxon>
        <taxon>Mortierellales</taxon>
        <taxon>Mortierellaceae</taxon>
        <taxon>Entomortierella</taxon>
    </lineage>
</organism>
<feature type="compositionally biased region" description="Acidic residues" evidence="10">
    <location>
        <begin position="732"/>
        <end position="748"/>
    </location>
</feature>
<dbReference type="CDD" id="cd07521">
    <property type="entry name" value="HAD_FCP1-like"/>
    <property type="match status" value="1"/>
</dbReference>
<dbReference type="EMBL" id="JAAAID010000919">
    <property type="protein sequence ID" value="KAG0012900.1"/>
    <property type="molecule type" value="Genomic_DNA"/>
</dbReference>
<dbReference type="InterPro" id="IPR001357">
    <property type="entry name" value="BRCT_dom"/>
</dbReference>
<feature type="region of interest" description="Disordered" evidence="10">
    <location>
        <begin position="269"/>
        <end position="362"/>
    </location>
</feature>
<dbReference type="InterPro" id="IPR039189">
    <property type="entry name" value="Fcp1"/>
</dbReference>
<dbReference type="Proteomes" id="UP000703661">
    <property type="component" value="Unassembled WGS sequence"/>
</dbReference>
<comment type="catalytic activity">
    <reaction evidence="8 9">
        <text>O-phospho-L-threonyl-[protein] + H2O = L-threonyl-[protein] + phosphate</text>
        <dbReference type="Rhea" id="RHEA:47004"/>
        <dbReference type="Rhea" id="RHEA-COMP:11060"/>
        <dbReference type="Rhea" id="RHEA-COMP:11605"/>
        <dbReference type="ChEBI" id="CHEBI:15377"/>
        <dbReference type="ChEBI" id="CHEBI:30013"/>
        <dbReference type="ChEBI" id="CHEBI:43474"/>
        <dbReference type="ChEBI" id="CHEBI:61977"/>
        <dbReference type="EC" id="3.1.3.16"/>
    </reaction>
</comment>
<dbReference type="SMART" id="SM00292">
    <property type="entry name" value="BRCT"/>
    <property type="match status" value="1"/>
</dbReference>
<keyword evidence="4" id="KW-0904">Protein phosphatase</keyword>
<name>A0A9P6MUG4_9FUNG</name>
<evidence type="ECO:0000256" key="5">
    <source>
        <dbReference type="ARBA" id="ARBA00023242"/>
    </source>
</evidence>
<evidence type="ECO:0000259" key="12">
    <source>
        <dbReference type="PROSITE" id="PS50969"/>
    </source>
</evidence>
<feature type="domain" description="BRCT" evidence="11">
    <location>
        <begin position="407"/>
        <end position="500"/>
    </location>
</feature>
<dbReference type="GO" id="GO:0005634">
    <property type="term" value="C:nucleus"/>
    <property type="evidence" value="ECO:0007669"/>
    <property type="project" value="UniProtKB-SubCell"/>
</dbReference>
<dbReference type="Gene3D" id="3.40.50.10190">
    <property type="entry name" value="BRCT domain"/>
    <property type="match status" value="1"/>
</dbReference>
<evidence type="ECO:0000256" key="10">
    <source>
        <dbReference type="SAM" id="MobiDB-lite"/>
    </source>
</evidence>
<evidence type="ECO:0000256" key="9">
    <source>
        <dbReference type="RuleBase" id="RU366066"/>
    </source>
</evidence>
<evidence type="ECO:0000313" key="14">
    <source>
        <dbReference type="Proteomes" id="UP000703661"/>
    </source>
</evidence>
<dbReference type="EC" id="3.1.3.16" evidence="2 9"/>
<feature type="compositionally biased region" description="Polar residues" evidence="10">
    <location>
        <begin position="583"/>
        <end position="599"/>
    </location>
</feature>
<feature type="compositionally biased region" description="Acidic residues" evidence="10">
    <location>
        <begin position="711"/>
        <end position="720"/>
    </location>
</feature>
<evidence type="ECO:0000256" key="2">
    <source>
        <dbReference type="ARBA" id="ARBA00013081"/>
    </source>
</evidence>
<dbReference type="Gene3D" id="3.40.50.1000">
    <property type="entry name" value="HAD superfamily/HAD-like"/>
    <property type="match status" value="1"/>
</dbReference>
<dbReference type="InterPro" id="IPR004274">
    <property type="entry name" value="FCP1_dom"/>
</dbReference>
<dbReference type="SUPFAM" id="SSF52113">
    <property type="entry name" value="BRCT domain"/>
    <property type="match status" value="1"/>
</dbReference>
<accession>A0A9P6MUG4</accession>
<evidence type="ECO:0000256" key="8">
    <source>
        <dbReference type="ARBA" id="ARBA00048336"/>
    </source>
</evidence>
<dbReference type="PANTHER" id="PTHR23081:SF36">
    <property type="entry name" value="RNA POLYMERASE II SUBUNIT A C-TERMINAL DOMAIN PHOSPHATASE"/>
    <property type="match status" value="1"/>
</dbReference>
<dbReference type="PANTHER" id="PTHR23081">
    <property type="entry name" value="RNA POLYMERASE II CTD PHOSPHATASE"/>
    <property type="match status" value="1"/>
</dbReference>
<protein>
    <recommendedName>
        <fullName evidence="6 9">RNA polymerase II subunit A C-terminal domain phosphatase</fullName>
        <ecNumber evidence="2 9">3.1.3.16</ecNumber>
    </recommendedName>
</protein>
<sequence>MSSEDKICHSIPAKFLPATIISIKTSEGKTQSEGDELIEYEYMENVEGFIDEGQTSSHARRSEIRANKDGIVKTILVAKGQVIDDARSHVNMTHDATSLTVSRGEAKRLELDNVERLLGEGKLSLIVDLDQTLIHATVGTAIDEWVNAQGKMPEDIKMFPLPDSPTPYYIKKRPHLDDFLQKLSSMYELHIYTMGTRNYAAAVANVIDPDGKLFNMTQKSIERLFPCDTSMVVVIDDRADVWRYSPNLVKVHPYEYFVGTGDINAGHLPKQEKSVRTEPASVPTASDPGTLATNPSNPPSDAANTSDTPNTSNKSTNSDSATTSDTTAAPDTPIAPPKEPITTPSKPDDANKISKPKAPVMDDNDDELIRVLKILEAIHEQFYDNRENFIQNRSTKKADVKAIIHSMKSEVLKGVNVVFSGVIPKHQNPEKTDIWRQADGFGAHCLHEVDSRVTHVVAAQLGTEKVMKARRRKNIKIVRPEWLYHSIAKWKKQDEAQYSFQDASGKSTSNSTTPPILTEGEEDIGIEDDDLGGISEGMDENHHPLSINNDEINEHLKSVNWDDMEKEVQELVGDMDESDFDSDTSTRSNTQSDASTDGNGSPFINLKRARIPRKSGLGATVTYGSSDDEDDNDSISNGLGMDGLQGTNDAANSDESDGEIDEESGSDGDDESQGGSEVASDAERPTRPLKRRRIDGGNGKQAARAGRDSVDEGIDADDEITMDHSTVYLDSQGDDDSDGGDDEEDDDDFLNFMENDIEAQLQEDNNDD</sequence>
<dbReference type="SUPFAM" id="SSF56784">
    <property type="entry name" value="HAD-like"/>
    <property type="match status" value="1"/>
</dbReference>
<feature type="compositionally biased region" description="Polar residues" evidence="10">
    <location>
        <begin position="500"/>
        <end position="515"/>
    </location>
</feature>
<evidence type="ECO:0000256" key="1">
    <source>
        <dbReference type="ARBA" id="ARBA00004123"/>
    </source>
</evidence>
<feature type="compositionally biased region" description="Acidic residues" evidence="10">
    <location>
        <begin position="652"/>
        <end position="672"/>
    </location>
</feature>
<dbReference type="GO" id="GO:0008420">
    <property type="term" value="F:RNA polymerase II CTD heptapeptide repeat phosphatase activity"/>
    <property type="evidence" value="ECO:0007669"/>
    <property type="project" value="UniProtKB-UniRule"/>
</dbReference>
<feature type="compositionally biased region" description="Low complexity" evidence="10">
    <location>
        <begin position="304"/>
        <end position="332"/>
    </location>
</feature>
<comment type="subcellular location">
    <subcellularLocation>
        <location evidence="1 9">Nucleus</location>
    </subcellularLocation>
</comment>
<dbReference type="Pfam" id="PF03031">
    <property type="entry name" value="NIF"/>
    <property type="match status" value="1"/>
</dbReference>
<dbReference type="CDD" id="cd17729">
    <property type="entry name" value="BRCT_CTDP1"/>
    <property type="match status" value="1"/>
</dbReference>
<dbReference type="FunFam" id="3.40.50.10190:FF:000007">
    <property type="entry name" value="RNA polymerase II subunit A C-terminal domain phosphatase"/>
    <property type="match status" value="1"/>
</dbReference>
<proteinExistence type="predicted"/>
<dbReference type="InterPro" id="IPR036412">
    <property type="entry name" value="HAD-like_sf"/>
</dbReference>